<evidence type="ECO:0000313" key="2">
    <source>
        <dbReference type="EMBL" id="EXB99556.1"/>
    </source>
</evidence>
<accession>W9SCM0</accession>
<protein>
    <submittedName>
        <fullName evidence="2">Uncharacterized protein</fullName>
    </submittedName>
</protein>
<dbReference type="EMBL" id="KE345303">
    <property type="protein sequence ID" value="EXB99556.1"/>
    <property type="molecule type" value="Genomic_DNA"/>
</dbReference>
<proteinExistence type="predicted"/>
<feature type="region of interest" description="Disordered" evidence="1">
    <location>
        <begin position="67"/>
        <end position="92"/>
    </location>
</feature>
<gene>
    <name evidence="2" type="ORF">L484_005373</name>
</gene>
<reference evidence="3" key="1">
    <citation type="submission" date="2013-01" db="EMBL/GenBank/DDBJ databases">
        <title>Draft Genome Sequence of a Mulberry Tree, Morus notabilis C.K. Schneid.</title>
        <authorList>
            <person name="He N."/>
            <person name="Zhao S."/>
        </authorList>
    </citation>
    <scope>NUCLEOTIDE SEQUENCE</scope>
</reference>
<evidence type="ECO:0000313" key="3">
    <source>
        <dbReference type="Proteomes" id="UP000030645"/>
    </source>
</evidence>
<organism evidence="2 3">
    <name type="scientific">Morus notabilis</name>
    <dbReference type="NCBI Taxonomy" id="981085"/>
    <lineage>
        <taxon>Eukaryota</taxon>
        <taxon>Viridiplantae</taxon>
        <taxon>Streptophyta</taxon>
        <taxon>Embryophyta</taxon>
        <taxon>Tracheophyta</taxon>
        <taxon>Spermatophyta</taxon>
        <taxon>Magnoliopsida</taxon>
        <taxon>eudicotyledons</taxon>
        <taxon>Gunneridae</taxon>
        <taxon>Pentapetalae</taxon>
        <taxon>rosids</taxon>
        <taxon>fabids</taxon>
        <taxon>Rosales</taxon>
        <taxon>Moraceae</taxon>
        <taxon>Moreae</taxon>
        <taxon>Morus</taxon>
    </lineage>
</organism>
<sequence length="115" mass="12809">MSILTFPFCSRGTLDISLHVQGHTRHFITTPLLSEFLVARHSTTVLFPLQISKGKYRITLCGTDTPIPEPFEQAGEREPDGQPNGSPAFVQPMDQAVKGPAHVRRPPVWLNDYVV</sequence>
<keyword evidence="3" id="KW-1185">Reference proteome</keyword>
<dbReference type="AlphaFoldDB" id="W9SCM0"/>
<evidence type="ECO:0000256" key="1">
    <source>
        <dbReference type="SAM" id="MobiDB-lite"/>
    </source>
</evidence>
<dbReference type="Proteomes" id="UP000030645">
    <property type="component" value="Unassembled WGS sequence"/>
</dbReference>
<name>W9SCM0_9ROSA</name>